<protein>
    <recommendedName>
        <fullName evidence="1">Nitroreductase domain-containing protein</fullName>
    </recommendedName>
</protein>
<dbReference type="InterPro" id="IPR000415">
    <property type="entry name" value="Nitroreductase-like"/>
</dbReference>
<dbReference type="PANTHER" id="PTHR43543">
    <property type="entry name" value="MALONIC SEMIALDEHYDE REDUCTASE RUTE-RELATED"/>
    <property type="match status" value="1"/>
</dbReference>
<dbReference type="PANTHER" id="PTHR43543:SF1">
    <property type="entry name" value="MALONIC SEMIALDEHYDE REDUCTASE RUTE-RELATED"/>
    <property type="match status" value="1"/>
</dbReference>
<dbReference type="AlphaFoldDB" id="A0ABD3RXN1"/>
<reference evidence="2 3" key="1">
    <citation type="submission" date="2024-10" db="EMBL/GenBank/DDBJ databases">
        <title>Updated reference genomes for cyclostephanoid diatoms.</title>
        <authorList>
            <person name="Roberts W.R."/>
            <person name="Alverson A.J."/>
        </authorList>
    </citation>
    <scope>NUCLEOTIDE SEQUENCE [LARGE SCALE GENOMIC DNA]</scope>
    <source>
        <strain evidence="2 3">AJA228-03</strain>
    </source>
</reference>
<dbReference type="InterPro" id="IPR050461">
    <property type="entry name" value="Nitroreductase_HadB/RutE"/>
</dbReference>
<dbReference type="Proteomes" id="UP001530377">
    <property type="component" value="Unassembled WGS sequence"/>
</dbReference>
<proteinExistence type="predicted"/>
<feature type="domain" description="Nitroreductase" evidence="1">
    <location>
        <begin position="89"/>
        <end position="145"/>
    </location>
</feature>
<gene>
    <name evidence="2" type="ORF">ACHAXA_011765</name>
</gene>
<evidence type="ECO:0000313" key="2">
    <source>
        <dbReference type="EMBL" id="KAL3816977.1"/>
    </source>
</evidence>
<dbReference type="EMBL" id="JALLPB020000123">
    <property type="protein sequence ID" value="KAL3816977.1"/>
    <property type="molecule type" value="Genomic_DNA"/>
</dbReference>
<dbReference type="Gene3D" id="3.40.109.10">
    <property type="entry name" value="NADH Oxidase"/>
    <property type="match status" value="1"/>
</dbReference>
<organism evidence="2 3">
    <name type="scientific">Cyclostephanos tholiformis</name>
    <dbReference type="NCBI Taxonomy" id="382380"/>
    <lineage>
        <taxon>Eukaryota</taxon>
        <taxon>Sar</taxon>
        <taxon>Stramenopiles</taxon>
        <taxon>Ochrophyta</taxon>
        <taxon>Bacillariophyta</taxon>
        <taxon>Coscinodiscophyceae</taxon>
        <taxon>Thalassiosirophycidae</taxon>
        <taxon>Stephanodiscales</taxon>
        <taxon>Stephanodiscaceae</taxon>
        <taxon>Cyclostephanos</taxon>
    </lineage>
</organism>
<comment type="caution">
    <text evidence="2">The sequence shown here is derived from an EMBL/GenBank/DDBJ whole genome shotgun (WGS) entry which is preliminary data.</text>
</comment>
<sequence length="364" mass="39581">MMCACIWCNVDDLVSSPLAMTKIATLARTAVTATIAKRTVGRVSLAPVSSYTASSSPPSDAEAAATIAREDRHAVAKSKLKAFRRIVNDRVSARRFLPDTPVPDAVWNDILRMTRTAPSGFNLQPTSVILLRSPAIKRTLAEHAMLGVGNKYRTIDSSGIAIFCADLRPGMRVHRIHELEREAGTREDGYMSVMRVASTFLTGEGGFGGGGGGGRLSAFAKRMFTDALSPVRPMPTMEDVGMWSYKNAGIISQLYTMAASAHGLSTCMMEGYDARRAMEILRVPHERYGLPIMVATGYEYGALPAVHADTLGGKDDEEEEEYDHERCGRTPRLGMNETFFGDTFGEPLDFLLNGITPLESETAT</sequence>
<dbReference type="SUPFAM" id="SSF55469">
    <property type="entry name" value="FMN-dependent nitroreductase-like"/>
    <property type="match status" value="1"/>
</dbReference>
<evidence type="ECO:0000313" key="3">
    <source>
        <dbReference type="Proteomes" id="UP001530377"/>
    </source>
</evidence>
<accession>A0ABD3RXN1</accession>
<name>A0ABD3RXN1_9STRA</name>
<evidence type="ECO:0000259" key="1">
    <source>
        <dbReference type="Pfam" id="PF00881"/>
    </source>
</evidence>
<dbReference type="Pfam" id="PF00881">
    <property type="entry name" value="Nitroreductase"/>
    <property type="match status" value="2"/>
</dbReference>
<dbReference type="InterPro" id="IPR029479">
    <property type="entry name" value="Nitroreductase"/>
</dbReference>
<feature type="domain" description="Nitroreductase" evidence="1">
    <location>
        <begin position="242"/>
        <end position="298"/>
    </location>
</feature>
<keyword evidence="3" id="KW-1185">Reference proteome</keyword>